<feature type="region of interest" description="Disordered" evidence="2">
    <location>
        <begin position="26"/>
        <end position="49"/>
    </location>
</feature>
<dbReference type="Proteomes" id="UP000466931">
    <property type="component" value="Chromosome"/>
</dbReference>
<evidence type="ECO:0000256" key="1">
    <source>
        <dbReference type="ARBA" id="ARBA00022729"/>
    </source>
</evidence>
<evidence type="ECO:0008006" key="5">
    <source>
        <dbReference type="Google" id="ProtNLM"/>
    </source>
</evidence>
<dbReference type="AlphaFoldDB" id="A0A7I7Y0L7"/>
<dbReference type="EMBL" id="AP022612">
    <property type="protein sequence ID" value="BBZ35185.1"/>
    <property type="molecule type" value="Genomic_DNA"/>
</dbReference>
<proteinExistence type="predicted"/>
<reference evidence="3" key="2">
    <citation type="submission" date="2020-02" db="EMBL/GenBank/DDBJ databases">
        <authorList>
            <person name="Matsumoto Y."/>
            <person name="Motooka D."/>
            <person name="Nakamura S."/>
        </authorList>
    </citation>
    <scope>NUCLEOTIDE SEQUENCE</scope>
    <source>
        <strain evidence="3">JCM 13671</strain>
    </source>
</reference>
<dbReference type="Pfam" id="PF10738">
    <property type="entry name" value="Lpp-LpqN"/>
    <property type="match status" value="1"/>
</dbReference>
<accession>A0A7I7Y0L7</accession>
<evidence type="ECO:0000256" key="2">
    <source>
        <dbReference type="SAM" id="MobiDB-lite"/>
    </source>
</evidence>
<feature type="compositionally biased region" description="Polar residues" evidence="2">
    <location>
        <begin position="31"/>
        <end position="43"/>
    </location>
</feature>
<gene>
    <name evidence="3" type="ORF">MCNF_37900</name>
</gene>
<sequence>MPTPAGTGEATRASVSDPAAPRITITVPEGWSSTPGQGSTALTLTGPEGTSGEVTIVKTDLEPAEAFTQYNDELFARSDFSVVNTLPAEFCGFSGQRLFGTWADAPGEGIDFANRITHIWTNTGNYLVTIHLQGPNTSADLAAAKDTLLADFPIVIP</sequence>
<keyword evidence="4" id="KW-1185">Reference proteome</keyword>
<organism evidence="3 4">
    <name type="scientific">Mycolicibacterium confluentis</name>
    <dbReference type="NCBI Taxonomy" id="28047"/>
    <lineage>
        <taxon>Bacteria</taxon>
        <taxon>Bacillati</taxon>
        <taxon>Actinomycetota</taxon>
        <taxon>Actinomycetes</taxon>
        <taxon>Mycobacteriales</taxon>
        <taxon>Mycobacteriaceae</taxon>
        <taxon>Mycolicibacterium</taxon>
    </lineage>
</organism>
<protein>
    <recommendedName>
        <fullName evidence="5">Lipoprotein LpqN</fullName>
    </recommendedName>
</protein>
<dbReference type="Gene3D" id="3.40.1000.10">
    <property type="entry name" value="Mog1/PsbP, alpha/beta/alpha sandwich"/>
    <property type="match status" value="1"/>
</dbReference>
<reference evidence="3" key="1">
    <citation type="journal article" date="2019" name="Emerg. Microbes Infect.">
        <title>Comprehensive subspecies identification of 175 nontuberculous mycobacteria species based on 7547 genomic profiles.</title>
        <authorList>
            <person name="Matsumoto Y."/>
            <person name="Kinjo T."/>
            <person name="Motooka D."/>
            <person name="Nabeya D."/>
            <person name="Jung N."/>
            <person name="Uechi K."/>
            <person name="Horii T."/>
            <person name="Iida T."/>
            <person name="Fujita J."/>
            <person name="Nakamura S."/>
        </authorList>
    </citation>
    <scope>NUCLEOTIDE SEQUENCE [LARGE SCALE GENOMIC DNA]</scope>
    <source>
        <strain evidence="3">JCM 13671</strain>
    </source>
</reference>
<name>A0A7I7Y0L7_9MYCO</name>
<dbReference type="OrthoDB" id="4625123at2"/>
<feature type="region of interest" description="Disordered" evidence="2">
    <location>
        <begin position="1"/>
        <end position="20"/>
    </location>
</feature>
<dbReference type="InterPro" id="IPR019674">
    <property type="entry name" value="Lipoprotein_LpqN/LpqT-like"/>
</dbReference>
<keyword evidence="1" id="KW-0732">Signal</keyword>
<evidence type="ECO:0000313" key="4">
    <source>
        <dbReference type="Proteomes" id="UP000466931"/>
    </source>
</evidence>
<evidence type="ECO:0000313" key="3">
    <source>
        <dbReference type="EMBL" id="BBZ35185.1"/>
    </source>
</evidence>